<keyword evidence="2 7" id="KW-0813">Transport</keyword>
<evidence type="ECO:0000256" key="3">
    <source>
        <dbReference type="ARBA" id="ARBA00022475"/>
    </source>
</evidence>
<accession>A0A927RF62</accession>
<evidence type="ECO:0000256" key="1">
    <source>
        <dbReference type="ARBA" id="ARBA00004651"/>
    </source>
</evidence>
<feature type="region of interest" description="Disordered" evidence="8">
    <location>
        <begin position="1"/>
        <end position="34"/>
    </location>
</feature>
<feature type="transmembrane region" description="Helical" evidence="7">
    <location>
        <begin position="142"/>
        <end position="165"/>
    </location>
</feature>
<feature type="domain" description="ABC transmembrane type-1" evidence="9">
    <location>
        <begin position="106"/>
        <end position="296"/>
    </location>
</feature>
<comment type="similarity">
    <text evidence="7">Belongs to the binding-protein-dependent transport system permease family.</text>
</comment>
<dbReference type="AlphaFoldDB" id="A0A927RF62"/>
<keyword evidence="5 7" id="KW-1133">Transmembrane helix</keyword>
<dbReference type="GO" id="GO:0055085">
    <property type="term" value="P:transmembrane transport"/>
    <property type="evidence" value="ECO:0007669"/>
    <property type="project" value="InterPro"/>
</dbReference>
<feature type="transmembrane region" description="Helical" evidence="7">
    <location>
        <begin position="46"/>
        <end position="64"/>
    </location>
</feature>
<dbReference type="Proteomes" id="UP000638648">
    <property type="component" value="Unassembled WGS sequence"/>
</dbReference>
<feature type="transmembrane region" description="Helical" evidence="7">
    <location>
        <begin position="177"/>
        <end position="195"/>
    </location>
</feature>
<evidence type="ECO:0000313" key="10">
    <source>
        <dbReference type="EMBL" id="MBE1612994.1"/>
    </source>
</evidence>
<evidence type="ECO:0000256" key="2">
    <source>
        <dbReference type="ARBA" id="ARBA00022448"/>
    </source>
</evidence>
<organism evidence="10 11">
    <name type="scientific">Actinopolymorpha pittospori</name>
    <dbReference type="NCBI Taxonomy" id="648752"/>
    <lineage>
        <taxon>Bacteria</taxon>
        <taxon>Bacillati</taxon>
        <taxon>Actinomycetota</taxon>
        <taxon>Actinomycetes</taxon>
        <taxon>Propionibacteriales</taxon>
        <taxon>Actinopolymorphaceae</taxon>
        <taxon>Actinopolymorpha</taxon>
    </lineage>
</organism>
<keyword evidence="11" id="KW-1185">Reference proteome</keyword>
<sequence>MATTTEGATERATVRPGRRAAERTGTPRPIGHGQGTLGKVGAVARWVALVVASVIFLLPFYLIVRNALSSEADITAPTWTVFPSTLHWENIGELFNDQEVPMARALWNSVVVGVLGTGGQLLLASMAGYGLARIPHRMANTVFYLIVATLMIPAAVTFIPSFVLVSSLGWVSSLRGLIVPGLFSGFAAFLFRQYFLNFPRELEEAARVDGLGYWRTFWLIVVPNSLPFFAAIAAITFIGNWNAFLWPLVIGQDSSSWTVQVALSTFITAQTINIHELFMAAAVSILPLVLIFVFLQRYLVRGVTETGIKG</sequence>
<reference evidence="10" key="1">
    <citation type="submission" date="2020-10" db="EMBL/GenBank/DDBJ databases">
        <title>Sequencing the genomes of 1000 actinobacteria strains.</title>
        <authorList>
            <person name="Klenk H.-P."/>
        </authorList>
    </citation>
    <scope>NUCLEOTIDE SEQUENCE</scope>
    <source>
        <strain evidence="10">DSM 45354</strain>
    </source>
</reference>
<dbReference type="SUPFAM" id="SSF161098">
    <property type="entry name" value="MetI-like"/>
    <property type="match status" value="1"/>
</dbReference>
<dbReference type="GO" id="GO:0005886">
    <property type="term" value="C:plasma membrane"/>
    <property type="evidence" value="ECO:0007669"/>
    <property type="project" value="UniProtKB-SubCell"/>
</dbReference>
<dbReference type="PANTHER" id="PTHR43744:SF12">
    <property type="entry name" value="ABC TRANSPORTER PERMEASE PROTEIN MG189-RELATED"/>
    <property type="match status" value="1"/>
</dbReference>
<dbReference type="InterPro" id="IPR000515">
    <property type="entry name" value="MetI-like"/>
</dbReference>
<keyword evidence="10" id="KW-0762">Sugar transport</keyword>
<evidence type="ECO:0000256" key="4">
    <source>
        <dbReference type="ARBA" id="ARBA00022692"/>
    </source>
</evidence>
<name>A0A927RF62_9ACTN</name>
<dbReference type="PROSITE" id="PS50928">
    <property type="entry name" value="ABC_TM1"/>
    <property type="match status" value="1"/>
</dbReference>
<dbReference type="EMBL" id="JADBEM010000001">
    <property type="protein sequence ID" value="MBE1612994.1"/>
    <property type="molecule type" value="Genomic_DNA"/>
</dbReference>
<keyword evidence="6 7" id="KW-0472">Membrane</keyword>
<dbReference type="InterPro" id="IPR035906">
    <property type="entry name" value="MetI-like_sf"/>
</dbReference>
<evidence type="ECO:0000259" key="9">
    <source>
        <dbReference type="PROSITE" id="PS50928"/>
    </source>
</evidence>
<comment type="caution">
    <text evidence="10">The sequence shown here is derived from an EMBL/GenBank/DDBJ whole genome shotgun (WGS) entry which is preliminary data.</text>
</comment>
<evidence type="ECO:0000256" key="7">
    <source>
        <dbReference type="RuleBase" id="RU363032"/>
    </source>
</evidence>
<comment type="subcellular location">
    <subcellularLocation>
        <location evidence="1 7">Cell membrane</location>
        <topology evidence="1 7">Multi-pass membrane protein</topology>
    </subcellularLocation>
</comment>
<dbReference type="Pfam" id="PF00528">
    <property type="entry name" value="BPD_transp_1"/>
    <property type="match status" value="1"/>
</dbReference>
<feature type="transmembrane region" description="Helical" evidence="7">
    <location>
        <begin position="105"/>
        <end position="130"/>
    </location>
</feature>
<dbReference type="CDD" id="cd06261">
    <property type="entry name" value="TM_PBP2"/>
    <property type="match status" value="1"/>
</dbReference>
<dbReference type="PANTHER" id="PTHR43744">
    <property type="entry name" value="ABC TRANSPORTER PERMEASE PROTEIN MG189-RELATED-RELATED"/>
    <property type="match status" value="1"/>
</dbReference>
<feature type="transmembrane region" description="Helical" evidence="7">
    <location>
        <begin position="277"/>
        <end position="295"/>
    </location>
</feature>
<evidence type="ECO:0000256" key="6">
    <source>
        <dbReference type="ARBA" id="ARBA00023136"/>
    </source>
</evidence>
<evidence type="ECO:0000256" key="5">
    <source>
        <dbReference type="ARBA" id="ARBA00022989"/>
    </source>
</evidence>
<feature type="transmembrane region" description="Helical" evidence="7">
    <location>
        <begin position="216"/>
        <end position="238"/>
    </location>
</feature>
<dbReference type="RefSeq" id="WP_192755940.1">
    <property type="nucleotide sequence ID" value="NZ_BAABJL010000081.1"/>
</dbReference>
<evidence type="ECO:0000256" key="8">
    <source>
        <dbReference type="SAM" id="MobiDB-lite"/>
    </source>
</evidence>
<evidence type="ECO:0000313" key="11">
    <source>
        <dbReference type="Proteomes" id="UP000638648"/>
    </source>
</evidence>
<protein>
    <submittedName>
        <fullName evidence="10">Multiple sugar transport system permease protein</fullName>
    </submittedName>
</protein>
<dbReference type="Gene3D" id="1.10.3720.10">
    <property type="entry name" value="MetI-like"/>
    <property type="match status" value="1"/>
</dbReference>
<proteinExistence type="inferred from homology"/>
<keyword evidence="3" id="KW-1003">Cell membrane</keyword>
<keyword evidence="4 7" id="KW-0812">Transmembrane</keyword>
<gene>
    <name evidence="10" type="ORF">HEB94_009842</name>
</gene>